<reference evidence="1 2" key="1">
    <citation type="submission" date="2020-02" db="EMBL/GenBank/DDBJ databases">
        <title>Acidophilic actinobacteria isolated from forest soil.</title>
        <authorList>
            <person name="Golinska P."/>
        </authorList>
    </citation>
    <scope>NUCLEOTIDE SEQUENCE [LARGE SCALE GENOMIC DNA]</scope>
    <source>
        <strain evidence="1 2">NL8</strain>
    </source>
</reference>
<evidence type="ECO:0000313" key="1">
    <source>
        <dbReference type="EMBL" id="MBS2548900.1"/>
    </source>
</evidence>
<sequence>MGDATSAPAPTAHSECPSVWPTESVRLRAEAPDSVPGPAAVLRLLGSARRADVAQALDTLSPDQLAEAVTTVALPLAPAVVAHISEHGPAPARRILARRLVEQPESVPQRPLTLDAYLRALPEVETDDPWNDLLPRLRARALEALCGATLTAEQLVEHTRPAGLTLALAVCTPADRLRPWVRRATGDIRALLARRLAEELGEDYESWAAVITLGGTFRGTFAELLHGDDATPRVWRFVRETRSDHAAQNVLLALAPRGIAARYLADLDGPPAVRGSGTPDPRWELMLSSGPLCRPLIEHVIALGTAEQVLWLVKNKLCPDSTLERVLPGHAADIFDLPLTSPHVAGRAFRSMDREGQNRVRLAWWVRGASQDQLMDLAWSLTDAPGPLHELVLALFPDPVEPSMLTCMYAALAEAAGPEPVWALELRRAGTLEQAMPEVRASMAACSAAPLIEAARRTPRRHWIDTLDDDGFGCQLLRTEAELDRTGHLPLEALVAEQLDGRPDRWRAVARRLAAAAGPVEAVMAEAAALHFVDTP</sequence>
<organism evidence="1 2">
    <name type="scientific">Catenulispora pinistramenti</name>
    <dbReference type="NCBI Taxonomy" id="2705254"/>
    <lineage>
        <taxon>Bacteria</taxon>
        <taxon>Bacillati</taxon>
        <taxon>Actinomycetota</taxon>
        <taxon>Actinomycetes</taxon>
        <taxon>Catenulisporales</taxon>
        <taxon>Catenulisporaceae</taxon>
        <taxon>Catenulispora</taxon>
    </lineage>
</organism>
<dbReference type="EMBL" id="JAAFYZ010000058">
    <property type="protein sequence ID" value="MBS2548900.1"/>
    <property type="molecule type" value="Genomic_DNA"/>
</dbReference>
<dbReference type="RefSeq" id="WP_212010478.1">
    <property type="nucleotide sequence ID" value="NZ_JAAFYZ010000058.1"/>
</dbReference>
<keyword evidence="2" id="KW-1185">Reference proteome</keyword>
<accession>A0ABS5KS70</accession>
<dbReference type="Proteomes" id="UP000730482">
    <property type="component" value="Unassembled WGS sequence"/>
</dbReference>
<evidence type="ECO:0000313" key="2">
    <source>
        <dbReference type="Proteomes" id="UP000730482"/>
    </source>
</evidence>
<proteinExistence type="predicted"/>
<protein>
    <submittedName>
        <fullName evidence="1">Uncharacterized protein</fullName>
    </submittedName>
</protein>
<gene>
    <name evidence="1" type="ORF">KGQ19_18705</name>
</gene>
<comment type="caution">
    <text evidence="1">The sequence shown here is derived from an EMBL/GenBank/DDBJ whole genome shotgun (WGS) entry which is preliminary data.</text>
</comment>
<name>A0ABS5KS70_9ACTN</name>